<dbReference type="KEGG" id="thei:K1720_00300"/>
<sequence>METDLLTPKERYNGVVLIGVRKNEIVEFIKVYAENKDLAKELLEQFLYEKGIHPADFVVVDQGYESVEGKEIISTRTESELSAFLARFGLRLLSNGVLYLQGKREIYQITSVSQDLLEEIKARTEKTVGMELKEEPLRVDLDEINLPESIKEKLKPLELMEDALIINYAELPISKILKSVTKGAVKIPESIKIGNFTVKIFDEDLHEVIAKNKGEILIKPPVIVWDGYIDSMEDFEFQPLNDSIYNAPLFLKACKGFLILQEPPLELLEKLSRIKEKGFLKLKGKVAKIKERFTIIVDTKNPTKYDGIMLPIKIKLPSLENKEMKEILEKEIGLEIPLEILEEIPTKYRTFKGIITLVKLFNRLQSKRPEKEPIELLKEALSLFLGEDK</sequence>
<name>A0A9E7MA52_9EURY</name>
<dbReference type="AlphaFoldDB" id="A0A9E7MA52"/>
<proteinExistence type="predicted"/>
<dbReference type="Proteomes" id="UP001056425">
    <property type="component" value="Chromosome"/>
</dbReference>
<protein>
    <submittedName>
        <fullName evidence="1">Uncharacterized protein</fullName>
    </submittedName>
</protein>
<dbReference type="EMBL" id="CP080572">
    <property type="protein sequence ID" value="USG99968.1"/>
    <property type="molecule type" value="Genomic_DNA"/>
</dbReference>
<accession>A0A9E7MA52</accession>
<gene>
    <name evidence="1" type="ORF">K1720_00300</name>
</gene>
<organism evidence="1 2">
    <name type="scientific">Thermococcus argininiproducens</name>
    <dbReference type="NCBI Taxonomy" id="2866384"/>
    <lineage>
        <taxon>Archaea</taxon>
        <taxon>Methanobacteriati</taxon>
        <taxon>Methanobacteriota</taxon>
        <taxon>Thermococci</taxon>
        <taxon>Thermococcales</taxon>
        <taxon>Thermococcaceae</taxon>
        <taxon>Thermococcus</taxon>
    </lineage>
</organism>
<dbReference type="GeneID" id="72776737"/>
<evidence type="ECO:0000313" key="1">
    <source>
        <dbReference type="EMBL" id="USG99968.1"/>
    </source>
</evidence>
<keyword evidence="2" id="KW-1185">Reference proteome</keyword>
<evidence type="ECO:0000313" key="2">
    <source>
        <dbReference type="Proteomes" id="UP001056425"/>
    </source>
</evidence>
<reference evidence="1 2" key="1">
    <citation type="submission" date="2021-08" db="EMBL/GenBank/DDBJ databases">
        <title>Thermococcus onnuriiensis IOH2.</title>
        <authorList>
            <person name="Park Y.-J."/>
        </authorList>
    </citation>
    <scope>NUCLEOTIDE SEQUENCE [LARGE SCALE GENOMIC DNA]</scope>
    <source>
        <strain evidence="1 2">IOH2</strain>
    </source>
</reference>
<dbReference type="RefSeq" id="WP_251949235.1">
    <property type="nucleotide sequence ID" value="NZ_CP080572.1"/>
</dbReference>